<evidence type="ECO:0000256" key="4">
    <source>
        <dbReference type="ARBA" id="ARBA00022825"/>
    </source>
</evidence>
<gene>
    <name evidence="7" type="ORF">EAI_09923</name>
</gene>
<feature type="domain" description="Peptidase S1" evidence="6">
    <location>
        <begin position="1"/>
        <end position="215"/>
    </location>
</feature>
<reference evidence="7 8" key="1">
    <citation type="journal article" date="2010" name="Science">
        <title>Genomic comparison of the ants Camponotus floridanus and Harpegnathos saltator.</title>
        <authorList>
            <person name="Bonasio R."/>
            <person name="Zhang G."/>
            <person name="Ye C."/>
            <person name="Mutti N.S."/>
            <person name="Fang X."/>
            <person name="Qin N."/>
            <person name="Donahue G."/>
            <person name="Yang P."/>
            <person name="Li Q."/>
            <person name="Li C."/>
            <person name="Zhang P."/>
            <person name="Huang Z."/>
            <person name="Berger S.L."/>
            <person name="Reinberg D."/>
            <person name="Wang J."/>
            <person name="Liebig J."/>
        </authorList>
    </citation>
    <scope>NUCLEOTIDE SEQUENCE [LARGE SCALE GENOMIC DNA]</scope>
    <source>
        <strain evidence="7 8">R22 G/1</strain>
    </source>
</reference>
<dbReference type="PROSITE" id="PS50240">
    <property type="entry name" value="TRYPSIN_DOM"/>
    <property type="match status" value="1"/>
</dbReference>
<keyword evidence="3" id="KW-0378">Hydrolase</keyword>
<dbReference type="OMA" id="IPATECQ"/>
<dbReference type="AlphaFoldDB" id="E2BE22"/>
<dbReference type="InterPro" id="IPR001314">
    <property type="entry name" value="Peptidase_S1A"/>
</dbReference>
<evidence type="ECO:0000256" key="5">
    <source>
        <dbReference type="ARBA" id="ARBA00023157"/>
    </source>
</evidence>
<dbReference type="CDD" id="cd00190">
    <property type="entry name" value="Tryp_SPc"/>
    <property type="match status" value="1"/>
</dbReference>
<dbReference type="GO" id="GO:0004252">
    <property type="term" value="F:serine-type endopeptidase activity"/>
    <property type="evidence" value="ECO:0007669"/>
    <property type="project" value="InterPro"/>
</dbReference>
<evidence type="ECO:0000256" key="3">
    <source>
        <dbReference type="ARBA" id="ARBA00022801"/>
    </source>
</evidence>
<comment type="similarity">
    <text evidence="1">Belongs to the peptidase S1 family.</text>
</comment>
<dbReference type="PANTHER" id="PTHR24276:SF98">
    <property type="entry name" value="FI18310P1-RELATED"/>
    <property type="match status" value="1"/>
</dbReference>
<dbReference type="STRING" id="610380.E2BE22"/>
<dbReference type="FunFam" id="2.40.10.10:FF:000068">
    <property type="entry name" value="transmembrane protease serine 2"/>
    <property type="match status" value="1"/>
</dbReference>
<dbReference type="InterPro" id="IPR009003">
    <property type="entry name" value="Peptidase_S1_PA"/>
</dbReference>
<keyword evidence="2" id="KW-0645">Protease</keyword>
<dbReference type="InterPro" id="IPR018114">
    <property type="entry name" value="TRYPSIN_HIS"/>
</dbReference>
<dbReference type="PRINTS" id="PR00722">
    <property type="entry name" value="CHYMOTRYPSIN"/>
</dbReference>
<proteinExistence type="inferred from homology"/>
<accession>E2BE22</accession>
<evidence type="ECO:0000256" key="1">
    <source>
        <dbReference type="ARBA" id="ARBA00007664"/>
    </source>
</evidence>
<keyword evidence="8" id="KW-1185">Reference proteome</keyword>
<evidence type="ECO:0000256" key="2">
    <source>
        <dbReference type="ARBA" id="ARBA00022670"/>
    </source>
</evidence>
<dbReference type="PROSITE" id="PS00134">
    <property type="entry name" value="TRYPSIN_HIS"/>
    <property type="match status" value="1"/>
</dbReference>
<dbReference type="Pfam" id="PF00089">
    <property type="entry name" value="Trypsin"/>
    <property type="match status" value="1"/>
</dbReference>
<dbReference type="SUPFAM" id="SSF50494">
    <property type="entry name" value="Trypsin-like serine proteases"/>
    <property type="match status" value="1"/>
</dbReference>
<name>E2BE22_HARSA</name>
<dbReference type="GO" id="GO:0006508">
    <property type="term" value="P:proteolysis"/>
    <property type="evidence" value="ECO:0007669"/>
    <property type="project" value="UniProtKB-KW"/>
</dbReference>
<dbReference type="Gene3D" id="2.40.10.10">
    <property type="entry name" value="Trypsin-like serine proteases"/>
    <property type="match status" value="1"/>
</dbReference>
<evidence type="ECO:0000313" key="7">
    <source>
        <dbReference type="EMBL" id="EFN86058.1"/>
    </source>
</evidence>
<keyword evidence="4" id="KW-0720">Serine protease</keyword>
<dbReference type="Proteomes" id="UP000008237">
    <property type="component" value="Unassembled WGS sequence"/>
</dbReference>
<dbReference type="OrthoDB" id="6755574at2759"/>
<evidence type="ECO:0000313" key="8">
    <source>
        <dbReference type="Proteomes" id="UP000008237"/>
    </source>
</evidence>
<organism evidence="8">
    <name type="scientific">Harpegnathos saltator</name>
    <name type="common">Jerdon's jumping ant</name>
    <dbReference type="NCBI Taxonomy" id="610380"/>
    <lineage>
        <taxon>Eukaryota</taxon>
        <taxon>Metazoa</taxon>
        <taxon>Ecdysozoa</taxon>
        <taxon>Arthropoda</taxon>
        <taxon>Hexapoda</taxon>
        <taxon>Insecta</taxon>
        <taxon>Pterygota</taxon>
        <taxon>Neoptera</taxon>
        <taxon>Endopterygota</taxon>
        <taxon>Hymenoptera</taxon>
        <taxon>Apocrita</taxon>
        <taxon>Aculeata</taxon>
        <taxon>Formicoidea</taxon>
        <taxon>Formicidae</taxon>
        <taxon>Ponerinae</taxon>
        <taxon>Ponerini</taxon>
        <taxon>Harpegnathos</taxon>
    </lineage>
</organism>
<dbReference type="InterPro" id="IPR001254">
    <property type="entry name" value="Trypsin_dom"/>
</dbReference>
<dbReference type="PANTHER" id="PTHR24276">
    <property type="entry name" value="POLYSERASE-RELATED"/>
    <property type="match status" value="1"/>
</dbReference>
<protein>
    <submittedName>
        <fullName evidence="7">Chymotrypsin-1</fullName>
    </submittedName>
</protein>
<sequence>MNGQHFCSGSIINNDAILTAAHCVTELVAIPHMLSSVTVVSGSTYNNMIDNNGQRHRVKQAYYYPGYQQSSGRTPGGDIGILKLSQPMVFNERQKPVKLPFKNIIPGVPLKVVTWGAQGFRQRVHNDLRKIEGNSMEASECQRYHRYMKIDKLEFCILIRAKVGTCNGDSGGGVISRIDGTIVGLVSGGMPCAHGIPDVYTTVHPYSSWIRSIVSGI</sequence>
<dbReference type="InterPro" id="IPR050430">
    <property type="entry name" value="Peptidase_S1"/>
</dbReference>
<dbReference type="EMBL" id="GL447745">
    <property type="protein sequence ID" value="EFN86058.1"/>
    <property type="molecule type" value="Genomic_DNA"/>
</dbReference>
<dbReference type="SMART" id="SM00020">
    <property type="entry name" value="Tryp_SPc"/>
    <property type="match status" value="1"/>
</dbReference>
<dbReference type="InterPro" id="IPR043504">
    <property type="entry name" value="Peptidase_S1_PA_chymotrypsin"/>
</dbReference>
<keyword evidence="5" id="KW-1015">Disulfide bond</keyword>
<dbReference type="InParanoid" id="E2BE22"/>
<evidence type="ECO:0000259" key="6">
    <source>
        <dbReference type="PROSITE" id="PS50240"/>
    </source>
</evidence>